<feature type="non-terminal residue" evidence="1">
    <location>
        <position position="24"/>
    </location>
</feature>
<reference evidence="1" key="1">
    <citation type="submission" date="2020-02" db="EMBL/GenBank/DDBJ databases">
        <authorList>
            <person name="Meier V. D."/>
        </authorList>
    </citation>
    <scope>NUCLEOTIDE SEQUENCE</scope>
    <source>
        <strain evidence="1">AVDCRST_MAG95</strain>
    </source>
</reference>
<protein>
    <submittedName>
        <fullName evidence="1">Uncharacterized protein</fullName>
    </submittedName>
</protein>
<organism evidence="1">
    <name type="scientific">uncultured Adhaeribacter sp</name>
    <dbReference type="NCBI Taxonomy" id="448109"/>
    <lineage>
        <taxon>Bacteria</taxon>
        <taxon>Pseudomonadati</taxon>
        <taxon>Bacteroidota</taxon>
        <taxon>Cytophagia</taxon>
        <taxon>Cytophagales</taxon>
        <taxon>Hymenobacteraceae</taxon>
        <taxon>Adhaeribacter</taxon>
        <taxon>environmental samples</taxon>
    </lineage>
</organism>
<dbReference type="EMBL" id="CADCTJ010000866">
    <property type="protein sequence ID" value="CAA9270992.1"/>
    <property type="molecule type" value="Genomic_DNA"/>
</dbReference>
<accession>A0A6J4J5H1</accession>
<evidence type="ECO:0000313" key="1">
    <source>
        <dbReference type="EMBL" id="CAA9270992.1"/>
    </source>
</evidence>
<dbReference type="AlphaFoldDB" id="A0A6J4J5H1"/>
<sequence>VRLEKFNEALQQSLRAGPGQRRRL</sequence>
<proteinExistence type="predicted"/>
<name>A0A6J4J5H1_9BACT</name>
<feature type="non-terminal residue" evidence="1">
    <location>
        <position position="1"/>
    </location>
</feature>
<gene>
    <name evidence="1" type="ORF">AVDCRST_MAG95-2761</name>
</gene>